<feature type="domain" description="HTH myb-type" evidence="9">
    <location>
        <begin position="16"/>
        <end position="72"/>
    </location>
</feature>
<dbReference type="Gene3D" id="1.10.10.60">
    <property type="entry name" value="Homeodomain-like"/>
    <property type="match status" value="2"/>
</dbReference>
<comment type="subcellular location">
    <subcellularLocation>
        <location evidence="1">Nucleus</location>
    </subcellularLocation>
</comment>
<dbReference type="InterPro" id="IPR017930">
    <property type="entry name" value="Myb_dom"/>
</dbReference>
<feature type="domain" description="Myb-like" evidence="8">
    <location>
        <begin position="69"/>
        <end position="119"/>
    </location>
</feature>
<feature type="domain" description="HTH myb-type" evidence="9">
    <location>
        <begin position="73"/>
        <end position="123"/>
    </location>
</feature>
<dbReference type="GO" id="GO:0003700">
    <property type="term" value="F:DNA-binding transcription factor activity"/>
    <property type="evidence" value="ECO:0007669"/>
    <property type="project" value="InterPro"/>
</dbReference>
<dbReference type="SMART" id="SM00717">
    <property type="entry name" value="SANT"/>
    <property type="match status" value="2"/>
</dbReference>
<evidence type="ECO:0000256" key="2">
    <source>
        <dbReference type="ARBA" id="ARBA00022737"/>
    </source>
</evidence>
<evidence type="ECO:0000256" key="1">
    <source>
        <dbReference type="ARBA" id="ARBA00004123"/>
    </source>
</evidence>
<dbReference type="CDD" id="cd00167">
    <property type="entry name" value="SANT"/>
    <property type="match status" value="1"/>
</dbReference>
<evidence type="ECO:0000313" key="10">
    <source>
        <dbReference type="EMBL" id="KAJ4829254.1"/>
    </source>
</evidence>
<evidence type="ECO:0000256" key="4">
    <source>
        <dbReference type="ARBA" id="ARBA00023125"/>
    </source>
</evidence>
<reference evidence="10" key="2">
    <citation type="journal article" date="2023" name="Plants (Basel)">
        <title>Annotation of the Turnera subulata (Passifloraceae) Draft Genome Reveals the S-Locus Evolved after the Divergence of Turneroideae from Passifloroideae in a Stepwise Manner.</title>
        <authorList>
            <person name="Henning P.M."/>
            <person name="Roalson E.H."/>
            <person name="Mir W."/>
            <person name="McCubbin A.G."/>
            <person name="Shore J.S."/>
        </authorList>
    </citation>
    <scope>NUCLEOTIDE SEQUENCE</scope>
    <source>
        <strain evidence="10">F60SS</strain>
    </source>
</reference>
<feature type="region of interest" description="Disordered" evidence="7">
    <location>
        <begin position="177"/>
        <end position="203"/>
    </location>
</feature>
<proteinExistence type="predicted"/>
<keyword evidence="11" id="KW-1185">Reference proteome</keyword>
<name>A0A9Q0FEE3_9ROSI</name>
<dbReference type="InterPro" id="IPR001005">
    <property type="entry name" value="SANT/Myb"/>
</dbReference>
<dbReference type="AlphaFoldDB" id="A0A9Q0FEE3"/>
<reference evidence="10" key="1">
    <citation type="submission" date="2022-02" db="EMBL/GenBank/DDBJ databases">
        <authorList>
            <person name="Henning P.M."/>
            <person name="McCubbin A.G."/>
            <person name="Shore J.S."/>
        </authorList>
    </citation>
    <scope>NUCLEOTIDE SEQUENCE</scope>
    <source>
        <strain evidence="10">F60SS</strain>
        <tissue evidence="10">Leaves</tissue>
    </source>
</reference>
<keyword evidence="2" id="KW-0677">Repeat</keyword>
<feature type="domain" description="Myb-like" evidence="8">
    <location>
        <begin position="16"/>
        <end position="68"/>
    </location>
</feature>
<evidence type="ECO:0000256" key="3">
    <source>
        <dbReference type="ARBA" id="ARBA00023015"/>
    </source>
</evidence>
<evidence type="ECO:0000313" key="11">
    <source>
        <dbReference type="Proteomes" id="UP001141552"/>
    </source>
</evidence>
<evidence type="ECO:0000256" key="7">
    <source>
        <dbReference type="SAM" id="MobiDB-lite"/>
    </source>
</evidence>
<protein>
    <submittedName>
        <fullName evidence="10">Uncharacterized protein</fullName>
    </submittedName>
</protein>
<dbReference type="PROSITE" id="PS51294">
    <property type="entry name" value="HTH_MYB"/>
    <property type="match status" value="2"/>
</dbReference>
<feature type="compositionally biased region" description="Polar residues" evidence="7">
    <location>
        <begin position="194"/>
        <end position="203"/>
    </location>
</feature>
<dbReference type="InterPro" id="IPR044676">
    <property type="entry name" value="EOBI/EOBII-like_plant"/>
</dbReference>
<dbReference type="PANTHER" id="PTHR45675">
    <property type="entry name" value="MYB TRANSCRIPTION FACTOR-RELATED-RELATED"/>
    <property type="match status" value="1"/>
</dbReference>
<keyword evidence="4" id="KW-0238">DNA-binding</keyword>
<dbReference type="Proteomes" id="UP001141552">
    <property type="component" value="Unassembled WGS sequence"/>
</dbReference>
<comment type="caution">
    <text evidence="10">The sequence shown here is derived from an EMBL/GenBank/DDBJ whole genome shotgun (WGS) entry which is preliminary data.</text>
</comment>
<keyword evidence="5" id="KW-0804">Transcription</keyword>
<organism evidence="10 11">
    <name type="scientific">Turnera subulata</name>
    <dbReference type="NCBI Taxonomy" id="218843"/>
    <lineage>
        <taxon>Eukaryota</taxon>
        <taxon>Viridiplantae</taxon>
        <taxon>Streptophyta</taxon>
        <taxon>Embryophyta</taxon>
        <taxon>Tracheophyta</taxon>
        <taxon>Spermatophyta</taxon>
        <taxon>Magnoliopsida</taxon>
        <taxon>eudicotyledons</taxon>
        <taxon>Gunneridae</taxon>
        <taxon>Pentapetalae</taxon>
        <taxon>rosids</taxon>
        <taxon>fabids</taxon>
        <taxon>Malpighiales</taxon>
        <taxon>Passifloraceae</taxon>
        <taxon>Turnera</taxon>
    </lineage>
</organism>
<dbReference type="FunFam" id="1.10.10.60:FF:000011">
    <property type="entry name" value="Myb transcription factor"/>
    <property type="match status" value="1"/>
</dbReference>
<dbReference type="OrthoDB" id="2143914at2759"/>
<keyword evidence="6" id="KW-0539">Nucleus</keyword>
<keyword evidence="3" id="KW-0805">Transcription regulation</keyword>
<sequence>MEVRSSSCSSYQSEEDMDVRKGPWTVEEDSLLINYVNIHGEGRWNTAARCAGLNRTGKSCRLRWLNYLRPDVRRGNISLQEQLLILELHSRWGNRWSKIAQELPGRTDNEIKNYWRTRVQKHAKQLKCDVNSKQFRDVMRYVWIPRLVERIQASNSDSPPQGQPGAATFSSRVNYQEDNPATESASEWVDSNPLPDSSVDTQVSPVSDLTTECQNPQSGYYSDSVQTGSGFYPDNNGSSSWDWYNYGQGVQDVQGIEQQGDGLLSGGDSLEELWNDESILLLQQHLMS</sequence>
<gene>
    <name evidence="10" type="ORF">Tsubulata_016584</name>
</gene>
<dbReference type="GO" id="GO:0043565">
    <property type="term" value="F:sequence-specific DNA binding"/>
    <property type="evidence" value="ECO:0007669"/>
    <property type="project" value="InterPro"/>
</dbReference>
<dbReference type="PROSITE" id="PS50090">
    <property type="entry name" value="MYB_LIKE"/>
    <property type="match status" value="2"/>
</dbReference>
<dbReference type="SUPFAM" id="SSF46689">
    <property type="entry name" value="Homeodomain-like"/>
    <property type="match status" value="1"/>
</dbReference>
<evidence type="ECO:0000259" key="8">
    <source>
        <dbReference type="PROSITE" id="PS50090"/>
    </source>
</evidence>
<dbReference type="Pfam" id="PF00249">
    <property type="entry name" value="Myb_DNA-binding"/>
    <property type="match status" value="2"/>
</dbReference>
<accession>A0A9Q0FEE3</accession>
<dbReference type="PANTHER" id="PTHR45675:SF31">
    <property type="entry name" value="MYB TRANSCRIPTION FACTOR"/>
    <property type="match status" value="1"/>
</dbReference>
<dbReference type="GO" id="GO:0005634">
    <property type="term" value="C:nucleus"/>
    <property type="evidence" value="ECO:0007669"/>
    <property type="project" value="UniProtKB-SubCell"/>
</dbReference>
<evidence type="ECO:0000259" key="9">
    <source>
        <dbReference type="PROSITE" id="PS51294"/>
    </source>
</evidence>
<dbReference type="EMBL" id="JAKUCV010005951">
    <property type="protein sequence ID" value="KAJ4829254.1"/>
    <property type="molecule type" value="Genomic_DNA"/>
</dbReference>
<evidence type="ECO:0000256" key="6">
    <source>
        <dbReference type="ARBA" id="ARBA00023242"/>
    </source>
</evidence>
<evidence type="ECO:0000256" key="5">
    <source>
        <dbReference type="ARBA" id="ARBA00023163"/>
    </source>
</evidence>
<dbReference type="InterPro" id="IPR009057">
    <property type="entry name" value="Homeodomain-like_sf"/>
</dbReference>
<dbReference type="FunFam" id="1.10.10.60:FF:000107">
    <property type="entry name" value="MYB transcription factor"/>
    <property type="match status" value="1"/>
</dbReference>